<evidence type="ECO:0000256" key="5">
    <source>
        <dbReference type="ARBA" id="ARBA00023237"/>
    </source>
</evidence>
<keyword evidence="5" id="KW-0998">Cell outer membrane</keyword>
<dbReference type="InterPro" id="IPR000184">
    <property type="entry name" value="Bac_surfAg_D15"/>
</dbReference>
<sequence>MTQPHLLFTKALRTCASALLLVTIYGCSITQYLPEDKYLYNGSSIEVIAPDETATAELTAEVTSVLNQNTNGKIPLLGYYGIYRWYKFEEKLKEKPEKFQDKEHWGEEPIFYDENVVETVNTLLENRASNEGYFNNESEWALDTNQSPPLISADYVLTVGQAYRLDSIRLVWSDSSIARRIDELSPETRLDKGERYELDDVKAERQRWENKLRQQGYYYLRADDFMFLADTVSGDHQVDMLGKLKDDIPTNHTKPQRISRINVYANADTRDTLNAYGPGDTIVSGGLHIICKECPLRPKIMDEAFQQREGDLYSPVSHQTTLKRLANYNTFRYIAMDYQPVPGSDSTLVMNAYMEPRLRRRFEGELGLSYNSADYFGPNVKLAYVNRNLLRGAELLRIEGEYALAQFLGGQGETRVPRSSIFGLKATLSVPRLWLPKKRKLIPRVTTSGSVIEIGGRVEALSMNLQRFKSEIQTNRLTELAEKLENDEEATENLSLGQFTVQFGYTWRRRVTTSHALNPLSIRLQNPTVSTEEVLDLARLSNLAPSVAGSNGNSRFDRMLVFSPNYTYTYDSRLAGSRPHSFFLNQFISGNVNNVFPVGSDSELRDPETSYYPLVETDARYYFQINKQLQIATRFHGGVAFPLASKRVIVPYFDLFSIGGPNSLRGFAPRQVGPGNTVPEQNSPLSFGGFGNLLLETSLEFRYKVNSLIELAVFADAGNIWTYKSELQPIPTDFNTRAFTGQLAVDAGIGFRFDLQFLVFRIDLAQPLQTAYGEEELKLLKIPYEGARAAPANDLRLVVAFGYPF</sequence>
<name>A0ABX0XAW0_9BACT</name>
<dbReference type="Pfam" id="PF01103">
    <property type="entry name" value="Omp85"/>
    <property type="match status" value="1"/>
</dbReference>
<evidence type="ECO:0000256" key="3">
    <source>
        <dbReference type="ARBA" id="ARBA00022729"/>
    </source>
</evidence>
<gene>
    <name evidence="7" type="ORF">GGR27_001879</name>
</gene>
<reference evidence="7 8" key="1">
    <citation type="submission" date="2020-03" db="EMBL/GenBank/DDBJ databases">
        <title>Genomic Encyclopedia of Type Strains, Phase IV (KMG-IV): sequencing the most valuable type-strain genomes for metagenomic binning, comparative biology and taxonomic classification.</title>
        <authorList>
            <person name="Goeker M."/>
        </authorList>
    </citation>
    <scope>NUCLEOTIDE SEQUENCE [LARGE SCALE GENOMIC DNA]</scope>
    <source>
        <strain evidence="7 8">DSM 105096</strain>
    </source>
</reference>
<keyword evidence="2" id="KW-0812">Transmembrane</keyword>
<keyword evidence="4" id="KW-0472">Membrane</keyword>
<proteinExistence type="predicted"/>
<dbReference type="Gene3D" id="2.40.160.50">
    <property type="entry name" value="membrane protein fhac: a member of the omp85/tpsb transporter family"/>
    <property type="match status" value="1"/>
</dbReference>
<organism evidence="7 8">
    <name type="scientific">Neolewinella antarctica</name>
    <dbReference type="NCBI Taxonomy" id="442734"/>
    <lineage>
        <taxon>Bacteria</taxon>
        <taxon>Pseudomonadati</taxon>
        <taxon>Bacteroidota</taxon>
        <taxon>Saprospiria</taxon>
        <taxon>Saprospirales</taxon>
        <taxon>Lewinellaceae</taxon>
        <taxon>Neolewinella</taxon>
    </lineage>
</organism>
<evidence type="ECO:0000313" key="7">
    <source>
        <dbReference type="EMBL" id="NJC26380.1"/>
    </source>
</evidence>
<dbReference type="PANTHER" id="PTHR12815">
    <property type="entry name" value="SORTING AND ASSEMBLY MACHINERY SAMM50 PROTEIN FAMILY MEMBER"/>
    <property type="match status" value="1"/>
</dbReference>
<dbReference type="EMBL" id="JAATJH010000002">
    <property type="protein sequence ID" value="NJC26380.1"/>
    <property type="molecule type" value="Genomic_DNA"/>
</dbReference>
<evidence type="ECO:0000259" key="6">
    <source>
        <dbReference type="Pfam" id="PF01103"/>
    </source>
</evidence>
<dbReference type="Proteomes" id="UP000770785">
    <property type="component" value="Unassembled WGS sequence"/>
</dbReference>
<evidence type="ECO:0000256" key="2">
    <source>
        <dbReference type="ARBA" id="ARBA00022692"/>
    </source>
</evidence>
<evidence type="ECO:0000313" key="8">
    <source>
        <dbReference type="Proteomes" id="UP000770785"/>
    </source>
</evidence>
<comment type="subcellular location">
    <subcellularLocation>
        <location evidence="1">Membrane</location>
    </subcellularLocation>
</comment>
<protein>
    <submittedName>
        <fullName evidence="7">Outer membrane protein assembly factor BamA</fullName>
    </submittedName>
</protein>
<keyword evidence="8" id="KW-1185">Reference proteome</keyword>
<evidence type="ECO:0000256" key="1">
    <source>
        <dbReference type="ARBA" id="ARBA00004370"/>
    </source>
</evidence>
<dbReference type="InterPro" id="IPR039910">
    <property type="entry name" value="D15-like"/>
</dbReference>
<evidence type="ECO:0000256" key="4">
    <source>
        <dbReference type="ARBA" id="ARBA00023136"/>
    </source>
</evidence>
<comment type="caution">
    <text evidence="7">The sequence shown here is derived from an EMBL/GenBank/DDBJ whole genome shotgun (WGS) entry which is preliminary data.</text>
</comment>
<accession>A0ABX0XAW0</accession>
<keyword evidence="3" id="KW-0732">Signal</keyword>
<dbReference type="RefSeq" id="WP_168037127.1">
    <property type="nucleotide sequence ID" value="NZ_JAATJH010000002.1"/>
</dbReference>
<dbReference type="PANTHER" id="PTHR12815:SF47">
    <property type="entry name" value="TRANSLOCATION AND ASSEMBLY MODULE SUBUNIT TAMA"/>
    <property type="match status" value="1"/>
</dbReference>
<feature type="domain" description="Bacterial surface antigen (D15)" evidence="6">
    <location>
        <begin position="493"/>
        <end position="774"/>
    </location>
</feature>